<protein>
    <recommendedName>
        <fullName evidence="9">Sds3-like-domain-containing protein</fullName>
    </recommendedName>
</protein>
<proteinExistence type="predicted"/>
<evidence type="ECO:0000256" key="2">
    <source>
        <dbReference type="ARBA" id="ARBA00022491"/>
    </source>
</evidence>
<dbReference type="STRING" id="1077348.A0A2G8S5G7"/>
<feature type="compositionally biased region" description="Acidic residues" evidence="6">
    <location>
        <begin position="420"/>
        <end position="430"/>
    </location>
</feature>
<evidence type="ECO:0008006" key="9">
    <source>
        <dbReference type="Google" id="ProtNLM"/>
    </source>
</evidence>
<evidence type="ECO:0000256" key="3">
    <source>
        <dbReference type="ARBA" id="ARBA00023015"/>
    </source>
</evidence>
<evidence type="ECO:0000313" key="7">
    <source>
        <dbReference type="EMBL" id="PIL29001.1"/>
    </source>
</evidence>
<feature type="region of interest" description="Disordered" evidence="6">
    <location>
        <begin position="765"/>
        <end position="827"/>
    </location>
</feature>
<reference evidence="7 8" key="1">
    <citation type="journal article" date="2015" name="Sci. Rep.">
        <title>Chromosome-level genome map provides insights into diverse defense mechanisms in the medicinal fungus Ganoderma sinense.</title>
        <authorList>
            <person name="Zhu Y."/>
            <person name="Xu J."/>
            <person name="Sun C."/>
            <person name="Zhou S."/>
            <person name="Xu H."/>
            <person name="Nelson D.R."/>
            <person name="Qian J."/>
            <person name="Song J."/>
            <person name="Luo H."/>
            <person name="Xiang L."/>
            <person name="Li Y."/>
            <person name="Xu Z."/>
            <person name="Ji A."/>
            <person name="Wang L."/>
            <person name="Lu S."/>
            <person name="Hayward A."/>
            <person name="Sun W."/>
            <person name="Li X."/>
            <person name="Schwartz D.C."/>
            <person name="Wang Y."/>
            <person name="Chen S."/>
        </authorList>
    </citation>
    <scope>NUCLEOTIDE SEQUENCE [LARGE SCALE GENOMIC DNA]</scope>
    <source>
        <strain evidence="7 8">ZZ0214-1</strain>
    </source>
</reference>
<feature type="compositionally biased region" description="Polar residues" evidence="6">
    <location>
        <begin position="927"/>
        <end position="936"/>
    </location>
</feature>
<dbReference type="AlphaFoldDB" id="A0A2G8S5G7"/>
<dbReference type="InterPro" id="IPR013907">
    <property type="entry name" value="Sds3"/>
</dbReference>
<dbReference type="GO" id="GO:0010468">
    <property type="term" value="P:regulation of gene expression"/>
    <property type="evidence" value="ECO:0007669"/>
    <property type="project" value="UniProtKB-ARBA"/>
</dbReference>
<evidence type="ECO:0000256" key="4">
    <source>
        <dbReference type="ARBA" id="ARBA00023163"/>
    </source>
</evidence>
<keyword evidence="2" id="KW-0678">Repressor</keyword>
<feature type="compositionally biased region" description="Basic and acidic residues" evidence="6">
    <location>
        <begin position="85"/>
        <end position="102"/>
    </location>
</feature>
<feature type="compositionally biased region" description="Basic residues" evidence="6">
    <location>
        <begin position="880"/>
        <end position="903"/>
    </location>
</feature>
<comment type="subcellular location">
    <subcellularLocation>
        <location evidence="1">Nucleus</location>
    </subcellularLocation>
</comment>
<dbReference type="GO" id="GO:0005654">
    <property type="term" value="C:nucleoplasm"/>
    <property type="evidence" value="ECO:0007669"/>
    <property type="project" value="UniProtKB-ARBA"/>
</dbReference>
<feature type="compositionally biased region" description="Acidic residues" evidence="6">
    <location>
        <begin position="264"/>
        <end position="281"/>
    </location>
</feature>
<evidence type="ECO:0000256" key="1">
    <source>
        <dbReference type="ARBA" id="ARBA00004123"/>
    </source>
</evidence>
<comment type="caution">
    <text evidence="7">The sequence shown here is derived from an EMBL/GenBank/DDBJ whole genome shotgun (WGS) entry which is preliminary data.</text>
</comment>
<feature type="compositionally biased region" description="Acidic residues" evidence="6">
    <location>
        <begin position="148"/>
        <end position="178"/>
    </location>
</feature>
<sequence>MPGSTVSLESLSSPSPSPPPQEDQQEQEQHSNHSGAGLDSGSELSELTEEEQDNDGANEDDASRSAARKKRQRDRVVPPPMWDWAMKKKADKKDRPDWRSKFEEEEEEEEQAGPAEAMEEEEEDDQARDLGSDPVLTPDHEEGALSDNEVDDNEHEEEPPEDEGEGEGEGEVEGESADEAPPPMDGDVANGDGDVSADEVDDPENLDLDPDALDVQQSPKLVASPDLTDDEIDHEPENDENIGEDDVEDDDVPDTGDVTKEGSEIDEEEEETPADDVEIPADEPPTTEAVTPAEGIADAVDADLDATMDVDTVQPVLMSPVAVAASSIMAGAALLVSPSSSQPSTPSGSRHSSRYPSVEPEPEQDVPSEPEVEPEPERKPSGRAARNRKGKGRTRAARRSRAALAAEGDADLDTPHAELPDGEGVDGEDLDVATPELDLDADMQPAHRAEALDVLAGIELKFALLRERLYVEKMDSLAWEEGLIADGTHPELLHLQAELSSRRDKRLELAARRRDYEAANVAKRRRLDESGAWSTWSNDRDRLQSEMVAETNGKKRKLERERRTLERPQPVRRYPLPLHDVPPALSLRDIVKSSPFGLPESTSSLAKRASRKKESAPQVPLAYPTLAPLSRGEIMHDFDLFHSHRHVPMGYDPHRGMPGLMNAVLGGVPHGVDPYAMGMQVMDGPNRLGPPMQHPHMQGFAPQRLPHQHSAPPGAPPHISHHQLQMEQEMQMRQAPGIPHPHMQQFAGGPVNGLGMLMRRSISPVPLNGAGPGPSVPTTLGGGPIPPAFPNPKTNGWTGPGKDSKRLNGESEGRDRERMADVLSQREKERIERERALRDLDREREQEAERAYRMSSHVPSRHSAHQHSHPHVHNTQGPAAHHHGPHSHQHQHHHHHVHHHHHGPNQGFSGPGSGHAPPMAGLPPNTGAGSAVQTLSPRGGRDFEQRRPRSGAPTEVIELSVAPQKQPANSPPMSAFWKGEPPPPGQMLPSDRERERERERDRERAPPGPLGPPQPDVHDRLMTPFAMGPSQIQRDPSLTGSPRKLHGPAGASNPTQSVPSSRRGSWSADDHPRPSSAVLGVGPAGPSIAPGSQRLGGSRLPPAPSTSSYHGAFGSPPHSNGRVLPHPSSPSAFAGPLRSPVRSSQPGRMPLGGPLSPPPGMPLSPHGVGSPGVKHPRAPSPGLTKPLPKLGGFPIPETGNYVLPNGALHPSSSSSSGPPTLPPPPTTLPPPRIPNGALVEKVVGAPPTKAVPVDGS</sequence>
<feature type="compositionally biased region" description="Polar residues" evidence="6">
    <location>
        <begin position="1030"/>
        <end position="1040"/>
    </location>
</feature>
<dbReference type="Pfam" id="PF08598">
    <property type="entry name" value="Sds3"/>
    <property type="match status" value="1"/>
</dbReference>
<dbReference type="PANTHER" id="PTHR21964">
    <property type="entry name" value="BREAST CANCER METASTASIS-SUPPRESSOR 1"/>
    <property type="match status" value="1"/>
</dbReference>
<feature type="compositionally biased region" description="Pro residues" evidence="6">
    <location>
        <begin position="1006"/>
        <end position="1015"/>
    </location>
</feature>
<feature type="compositionally biased region" description="Basic and acidic residues" evidence="6">
    <location>
        <begin position="990"/>
        <end position="1005"/>
    </location>
</feature>
<dbReference type="SMART" id="SM01401">
    <property type="entry name" value="Sds3"/>
    <property type="match status" value="1"/>
</dbReference>
<feature type="compositionally biased region" description="Low complexity" evidence="6">
    <location>
        <begin position="336"/>
        <end position="350"/>
    </location>
</feature>
<feature type="compositionally biased region" description="Pro residues" evidence="6">
    <location>
        <begin position="1219"/>
        <end position="1233"/>
    </location>
</feature>
<keyword evidence="5" id="KW-0539">Nucleus</keyword>
<feature type="compositionally biased region" description="Basic residues" evidence="6">
    <location>
        <begin position="385"/>
        <end position="401"/>
    </location>
</feature>
<dbReference type="Proteomes" id="UP000230002">
    <property type="component" value="Unassembled WGS sequence"/>
</dbReference>
<feature type="region of interest" description="Disordered" evidence="6">
    <location>
        <begin position="841"/>
        <end position="1236"/>
    </location>
</feature>
<evidence type="ECO:0000256" key="6">
    <source>
        <dbReference type="SAM" id="MobiDB-lite"/>
    </source>
</evidence>
<gene>
    <name evidence="7" type="ORF">GSI_09048</name>
</gene>
<name>A0A2G8S5G7_9APHY</name>
<feature type="region of interest" description="Disordered" evidence="6">
    <location>
        <begin position="596"/>
        <end position="619"/>
    </location>
</feature>
<feature type="compositionally biased region" description="Acidic residues" evidence="6">
    <location>
        <begin position="46"/>
        <end position="60"/>
    </location>
</feature>
<evidence type="ECO:0000313" key="8">
    <source>
        <dbReference type="Proteomes" id="UP000230002"/>
    </source>
</evidence>
<feature type="compositionally biased region" description="Low complexity" evidence="6">
    <location>
        <begin position="34"/>
        <end position="45"/>
    </location>
</feature>
<keyword evidence="8" id="KW-1185">Reference proteome</keyword>
<feature type="compositionally biased region" description="Acidic residues" evidence="6">
    <location>
        <begin position="195"/>
        <end position="212"/>
    </location>
</feature>
<feature type="region of interest" description="Disordered" evidence="6">
    <location>
        <begin position="1"/>
        <end position="302"/>
    </location>
</feature>
<feature type="compositionally biased region" description="Basic and acidic residues" evidence="6">
    <location>
        <begin position="802"/>
        <end position="827"/>
    </location>
</feature>
<feature type="compositionally biased region" description="Basic residues" evidence="6">
    <location>
        <begin position="859"/>
        <end position="872"/>
    </location>
</feature>
<feature type="compositionally biased region" description="Acidic residues" evidence="6">
    <location>
        <begin position="103"/>
        <end position="126"/>
    </location>
</feature>
<evidence type="ECO:0000256" key="5">
    <source>
        <dbReference type="ARBA" id="ARBA00023242"/>
    </source>
</evidence>
<feature type="compositionally biased region" description="Acidic residues" evidence="6">
    <location>
        <begin position="360"/>
        <end position="374"/>
    </location>
</feature>
<accession>A0A2G8S5G7</accession>
<feature type="region of interest" description="Disordered" evidence="6">
    <location>
        <begin position="546"/>
        <end position="568"/>
    </location>
</feature>
<keyword evidence="3" id="KW-0805">Transcription regulation</keyword>
<organism evidence="7 8">
    <name type="scientific">Ganoderma sinense ZZ0214-1</name>
    <dbReference type="NCBI Taxonomy" id="1077348"/>
    <lineage>
        <taxon>Eukaryota</taxon>
        <taxon>Fungi</taxon>
        <taxon>Dikarya</taxon>
        <taxon>Basidiomycota</taxon>
        <taxon>Agaricomycotina</taxon>
        <taxon>Agaricomycetes</taxon>
        <taxon>Polyporales</taxon>
        <taxon>Polyporaceae</taxon>
        <taxon>Ganoderma</taxon>
    </lineage>
</organism>
<feature type="compositionally biased region" description="Polar residues" evidence="6">
    <location>
        <begin position="1052"/>
        <end position="1064"/>
    </location>
</feature>
<feature type="region of interest" description="Disordered" evidence="6">
    <location>
        <begin position="336"/>
        <end position="430"/>
    </location>
</feature>
<feature type="compositionally biased region" description="Basic and acidic residues" evidence="6">
    <location>
        <begin position="841"/>
        <end position="852"/>
    </location>
</feature>
<dbReference type="OrthoDB" id="20886at2759"/>
<keyword evidence="4" id="KW-0804">Transcription</keyword>
<feature type="compositionally biased region" description="Acidic residues" evidence="6">
    <location>
        <begin position="227"/>
        <end position="254"/>
    </location>
</feature>
<dbReference type="EMBL" id="AYKW01000023">
    <property type="protein sequence ID" value="PIL29001.1"/>
    <property type="molecule type" value="Genomic_DNA"/>
</dbReference>